<proteinExistence type="inferred from homology"/>
<feature type="transmembrane region" description="Helical" evidence="8">
    <location>
        <begin position="30"/>
        <end position="51"/>
    </location>
</feature>
<accession>A0A1Y0I930</accession>
<feature type="transmembrane region" description="Helical" evidence="8">
    <location>
        <begin position="277"/>
        <end position="295"/>
    </location>
</feature>
<keyword evidence="9" id="KW-0732">Signal</keyword>
<dbReference type="KEGG" id="ome:OLMES_2978"/>
<dbReference type="InterPro" id="IPR018047">
    <property type="entry name" value="Ammonium_transpt_CS"/>
</dbReference>
<evidence type="ECO:0000313" key="11">
    <source>
        <dbReference type="EMBL" id="ARU57022.1"/>
    </source>
</evidence>
<dbReference type="InterPro" id="IPR024041">
    <property type="entry name" value="NH4_transpt_AmtB-like_dom"/>
</dbReference>
<evidence type="ECO:0000256" key="7">
    <source>
        <dbReference type="ARBA" id="ARBA00023177"/>
    </source>
</evidence>
<sequence length="429" mass="44512">MVKKSLFGIILALFATGVWADDGLNGANTAWILTSTALVLFMTLPGLALFYGGLVRTKNVLSVLVQCFAIAGVMSLLWFIAGYSLAFTEGNAFIGDFSKVMFAGIGKDTLAGDIPESLFAMFQMTFAVITPALIVGGFAERMRFSAVLLFSAIWLFVVYVPITHWVWGGGWLAELGVYDFAGGIVVHITAGVAALVAALVLGPRKGFPTTPMPPHNLTMTVTGAGMLWVGWFGFNGGSALGANGDAAMAILVTHISAAAGVLVWSGIEWVKFGKPSALGAATGMVAGLGTITPASGFVGPAGALVIGICAGAVCFFATQFIKRTLKIDDSLDVFPVHGVGGILGTFMVGIFASTELGIFSGYGFSEAAGSMGGQIKVQLIGIVAAIVYTAVASWLILKLVGFLVSLRVSAEGEVGGLDIHDHEETGYNL</sequence>
<dbReference type="AlphaFoldDB" id="A0A1Y0I930"/>
<dbReference type="RefSeq" id="WP_087461956.1">
    <property type="nucleotide sequence ID" value="NZ_CP021425.1"/>
</dbReference>
<dbReference type="InterPro" id="IPR001905">
    <property type="entry name" value="Ammonium_transpt"/>
</dbReference>
<keyword evidence="7 8" id="KW-0924">Ammonia transport</keyword>
<feature type="chain" id="PRO_5013231302" description="Ammonium transporter" evidence="9">
    <location>
        <begin position="21"/>
        <end position="429"/>
    </location>
</feature>
<protein>
    <recommendedName>
        <fullName evidence="8">Ammonium transporter</fullName>
    </recommendedName>
</protein>
<comment type="similarity">
    <text evidence="2 8">Belongs to the ammonia transporter channel (TC 1.A.11.2) family.</text>
</comment>
<keyword evidence="6 8" id="KW-0472">Membrane</keyword>
<evidence type="ECO:0000256" key="8">
    <source>
        <dbReference type="RuleBase" id="RU362002"/>
    </source>
</evidence>
<dbReference type="Proteomes" id="UP000196027">
    <property type="component" value="Chromosome"/>
</dbReference>
<dbReference type="GO" id="GO:0005886">
    <property type="term" value="C:plasma membrane"/>
    <property type="evidence" value="ECO:0007669"/>
    <property type="project" value="UniProtKB-SubCell"/>
</dbReference>
<evidence type="ECO:0000256" key="4">
    <source>
        <dbReference type="ARBA" id="ARBA00022692"/>
    </source>
</evidence>
<keyword evidence="4 8" id="KW-0812">Transmembrane</keyword>
<evidence type="ECO:0000256" key="5">
    <source>
        <dbReference type="ARBA" id="ARBA00022989"/>
    </source>
</evidence>
<feature type="transmembrane region" description="Helical" evidence="8">
    <location>
        <begin position="301"/>
        <end position="321"/>
    </location>
</feature>
<comment type="subcellular location">
    <subcellularLocation>
        <location evidence="8">Cell membrane</location>
        <topology evidence="8">Multi-pass membrane protein</topology>
    </subcellularLocation>
    <subcellularLocation>
        <location evidence="1">Membrane</location>
        <topology evidence="1">Multi-pass membrane protein</topology>
    </subcellularLocation>
</comment>
<reference evidence="11 12" key="1">
    <citation type="submission" date="2017-05" db="EMBL/GenBank/DDBJ databases">
        <title>Genomic insights into alkan degradation activity of Oleiphilus messinensis.</title>
        <authorList>
            <person name="Kozyavkin S.A."/>
            <person name="Slesarev A.I."/>
            <person name="Golyshin P.N."/>
            <person name="Korzhenkov A."/>
            <person name="Golyshina O.N."/>
            <person name="Toshchakov S.V."/>
        </authorList>
    </citation>
    <scope>NUCLEOTIDE SEQUENCE [LARGE SCALE GENOMIC DNA]</scope>
    <source>
        <strain evidence="11 12">ME102</strain>
    </source>
</reference>
<dbReference type="InterPro" id="IPR029020">
    <property type="entry name" value="Ammonium/urea_transptr"/>
</dbReference>
<feature type="transmembrane region" description="Helical" evidence="8">
    <location>
        <begin position="118"/>
        <end position="139"/>
    </location>
</feature>
<dbReference type="EMBL" id="CP021425">
    <property type="protein sequence ID" value="ARU57022.1"/>
    <property type="molecule type" value="Genomic_DNA"/>
</dbReference>
<dbReference type="PROSITE" id="PS01219">
    <property type="entry name" value="AMMONIUM_TRANSP"/>
    <property type="match status" value="1"/>
</dbReference>
<name>A0A1Y0I930_9GAMM</name>
<feature type="domain" description="Ammonium transporter AmtB-like" evidence="10">
    <location>
        <begin position="30"/>
        <end position="427"/>
    </location>
</feature>
<dbReference type="PANTHER" id="PTHR43029">
    <property type="entry name" value="AMMONIUM TRANSPORTER MEP2"/>
    <property type="match status" value="1"/>
</dbReference>
<dbReference type="NCBIfam" id="TIGR00836">
    <property type="entry name" value="amt"/>
    <property type="match status" value="1"/>
</dbReference>
<feature type="transmembrane region" description="Helical" evidence="8">
    <location>
        <begin position="246"/>
        <end position="265"/>
    </location>
</feature>
<gene>
    <name evidence="11" type="ORF">OLMES_2978</name>
</gene>
<feature type="transmembrane region" description="Helical" evidence="8">
    <location>
        <begin position="63"/>
        <end position="81"/>
    </location>
</feature>
<evidence type="ECO:0000256" key="2">
    <source>
        <dbReference type="ARBA" id="ARBA00005887"/>
    </source>
</evidence>
<feature type="transmembrane region" description="Helical" evidence="8">
    <location>
        <begin position="214"/>
        <end position="234"/>
    </location>
</feature>
<evidence type="ECO:0000259" key="10">
    <source>
        <dbReference type="Pfam" id="PF00909"/>
    </source>
</evidence>
<keyword evidence="5 8" id="KW-1133">Transmembrane helix</keyword>
<keyword evidence="12" id="KW-1185">Reference proteome</keyword>
<evidence type="ECO:0000313" key="12">
    <source>
        <dbReference type="Proteomes" id="UP000196027"/>
    </source>
</evidence>
<dbReference type="GO" id="GO:0008519">
    <property type="term" value="F:ammonium channel activity"/>
    <property type="evidence" value="ECO:0007669"/>
    <property type="project" value="InterPro"/>
</dbReference>
<feature type="transmembrane region" description="Helical" evidence="8">
    <location>
        <begin position="146"/>
        <end position="168"/>
    </location>
</feature>
<dbReference type="Gene3D" id="1.10.3430.10">
    <property type="entry name" value="Ammonium transporter AmtB like domains"/>
    <property type="match status" value="1"/>
</dbReference>
<keyword evidence="3 8" id="KW-0813">Transport</keyword>
<dbReference type="Pfam" id="PF00909">
    <property type="entry name" value="Ammonium_transp"/>
    <property type="match status" value="1"/>
</dbReference>
<evidence type="ECO:0000256" key="1">
    <source>
        <dbReference type="ARBA" id="ARBA00004141"/>
    </source>
</evidence>
<dbReference type="PANTHER" id="PTHR43029:SF10">
    <property type="entry name" value="AMMONIUM TRANSPORTER MEP2"/>
    <property type="match status" value="1"/>
</dbReference>
<feature type="transmembrane region" description="Helical" evidence="8">
    <location>
        <begin position="379"/>
        <end position="397"/>
    </location>
</feature>
<feature type="transmembrane region" description="Helical" evidence="8">
    <location>
        <begin position="333"/>
        <end position="359"/>
    </location>
</feature>
<dbReference type="SUPFAM" id="SSF111352">
    <property type="entry name" value="Ammonium transporter"/>
    <property type="match status" value="1"/>
</dbReference>
<feature type="signal peptide" evidence="9">
    <location>
        <begin position="1"/>
        <end position="20"/>
    </location>
</feature>
<organism evidence="11 12">
    <name type="scientific">Oleiphilus messinensis</name>
    <dbReference type="NCBI Taxonomy" id="141451"/>
    <lineage>
        <taxon>Bacteria</taxon>
        <taxon>Pseudomonadati</taxon>
        <taxon>Pseudomonadota</taxon>
        <taxon>Gammaproteobacteria</taxon>
        <taxon>Oceanospirillales</taxon>
        <taxon>Oleiphilaceae</taxon>
        <taxon>Oleiphilus</taxon>
    </lineage>
</organism>
<dbReference type="OrthoDB" id="9816034at2"/>
<feature type="transmembrane region" description="Helical" evidence="8">
    <location>
        <begin position="180"/>
        <end position="202"/>
    </location>
</feature>
<evidence type="ECO:0000256" key="6">
    <source>
        <dbReference type="ARBA" id="ARBA00023136"/>
    </source>
</evidence>
<evidence type="ECO:0000256" key="9">
    <source>
        <dbReference type="SAM" id="SignalP"/>
    </source>
</evidence>
<evidence type="ECO:0000256" key="3">
    <source>
        <dbReference type="ARBA" id="ARBA00022448"/>
    </source>
</evidence>